<sequence>MLSQTATDVLSECEYERVRAQLHQALRGDGNPPQVERFWLAGRHISMWRGDGRDESNAQLHYRRTTA</sequence>
<accession>A0AAE3I3F0</accession>
<name>A0AAE3I3F0_9RALS</name>
<proteinExistence type="predicted"/>
<gene>
    <name evidence="1" type="ORF">N5I87_12535</name>
</gene>
<reference evidence="1" key="2">
    <citation type="submission" date="2023-02" db="EMBL/GenBank/DDBJ databases">
        <authorList>
            <person name="Lu C.-H."/>
        </authorList>
    </citation>
    <scope>NUCLEOTIDE SEQUENCE</scope>
    <source>
        <strain evidence="1">22TCCZM01-4</strain>
    </source>
</reference>
<dbReference type="EMBL" id="JAOCQJ010000003">
    <property type="protein sequence ID" value="MCT7316831.1"/>
    <property type="molecule type" value="Genomic_DNA"/>
</dbReference>
<dbReference type="AlphaFoldDB" id="A0AAE3I3F0"/>
<comment type="caution">
    <text evidence="1">The sequence shown here is derived from an EMBL/GenBank/DDBJ whole genome shotgun (WGS) entry which is preliminary data.</text>
</comment>
<organism evidence="1 2">
    <name type="scientific">Ralstonia mojiangensis</name>
    <dbReference type="NCBI Taxonomy" id="2953895"/>
    <lineage>
        <taxon>Bacteria</taxon>
        <taxon>Pseudomonadati</taxon>
        <taxon>Pseudomonadota</taxon>
        <taxon>Betaproteobacteria</taxon>
        <taxon>Burkholderiales</taxon>
        <taxon>Burkholderiaceae</taxon>
        <taxon>Ralstonia</taxon>
    </lineage>
</organism>
<dbReference type="RefSeq" id="WP_260799742.1">
    <property type="nucleotide sequence ID" value="NZ_JAOCQJ010000003.1"/>
</dbReference>
<dbReference type="Proteomes" id="UP001164374">
    <property type="component" value="Unassembled WGS sequence"/>
</dbReference>
<evidence type="ECO:0000313" key="1">
    <source>
        <dbReference type="EMBL" id="MCT7316831.1"/>
    </source>
</evidence>
<reference evidence="1" key="1">
    <citation type="journal article" date="2023" name="Front. Microbiol.">
        <title>Ralstonia chuxiongensis sp. nov., Ralstonia mojiangensis sp. nov., and Ralstonia soli sp. nov., isolated from tobacco fields, are three novel species in the family Burkholderiaceae.</title>
        <authorList>
            <person name="Lu C.H."/>
            <person name="Zhang Y.Y."/>
            <person name="Jiang N."/>
            <person name="Chen W."/>
            <person name="Shao X."/>
            <person name="Zhao Z.M."/>
            <person name="Lu W.L."/>
            <person name="Hu X."/>
            <person name="Xi Y.X."/>
            <person name="Zou S.Y."/>
            <person name="Wei Q.J."/>
            <person name="Lin Z.L."/>
            <person name="Gong L."/>
            <person name="Gai X.T."/>
            <person name="Zhang L.Q."/>
            <person name="Li J.Y."/>
            <person name="Jin Y."/>
            <person name="Xia Z.Y."/>
        </authorList>
    </citation>
    <scope>NUCLEOTIDE SEQUENCE</scope>
    <source>
        <strain evidence="1">22TCCZM01-4</strain>
    </source>
</reference>
<protein>
    <submittedName>
        <fullName evidence="1">Uncharacterized protein</fullName>
    </submittedName>
</protein>
<evidence type="ECO:0000313" key="2">
    <source>
        <dbReference type="Proteomes" id="UP001164374"/>
    </source>
</evidence>